<accession>A0A9Y1BSR0</accession>
<name>A0A9Y1BSR0_9ARCH</name>
<dbReference type="Proteomes" id="UP001200513">
    <property type="component" value="Chromosome"/>
</dbReference>
<keyword evidence="1" id="KW-0175">Coiled coil</keyword>
<dbReference type="AlphaFoldDB" id="A0A9Y1BSR0"/>
<dbReference type="EMBL" id="CP084167">
    <property type="protein sequence ID" value="UJG44407.1"/>
    <property type="molecule type" value="Genomic_DNA"/>
</dbReference>
<sequence length="514" mass="59983">MLVSVLRNIGLATLGTKSELDIILEEQAKKLTKSPSIFVCNLNLEENTFSIEIEDLSQDKIDIYLPGVTSGNSRNYSPLFALKYQKGNDKDFSKLSPGEIINFKKIPDYNSFLEKLNEPIILDFFKLMEQKIEEICEELYKRITQEFTEEKDKEQLVVTKNAPKFIVFQLNGKYPGEIEAFRTLFLLQKSATKGKKKISDDEVVCIACGEKKEELFPLEKCSFFKFFSVDQVNFQLGFNKNAKQAMICKDCELLVRQGYSELDSTLKFEAYRLKLGEKKYKYIKHSIIPLSSDIETIQTFIKNISKYRRKIYESKKETLRSKIEELLVSIEKTEKSKKKEKKRQYKNYVKQLTDLKKGGELAGSADVDLRELLKQASENSLGIIDFYYEDVMAAGNPKKVVEDFIYGDRNQIKNIVRNLSETDEYYKNSILFNFRHLFDVYGEKTARLIIQSLFNEKKIRRKTLNKAAYNKIWKTFRTSLIKSDESSYLKWFVSEKKEIIHYTLTLLEKMNVLV</sequence>
<reference evidence="2" key="1">
    <citation type="journal article" date="2022" name="Nat. Microbiol.">
        <title>Unique mobile elements and scalable gene flow at the prokaryote-eukaryote boundary revealed by circularized Asgard archaea genomes.</title>
        <authorList>
            <person name="Wu F."/>
            <person name="Speth D.R."/>
            <person name="Philosof A."/>
            <person name="Cremiere A."/>
            <person name="Narayanan A."/>
            <person name="Barco R.A."/>
            <person name="Connon S.A."/>
            <person name="Amend J.P."/>
            <person name="Antoshechkin I.A."/>
            <person name="Orphan V.J."/>
        </authorList>
    </citation>
    <scope>NUCLEOTIDE SEQUENCE</scope>
    <source>
        <strain evidence="2">PR6</strain>
    </source>
</reference>
<protein>
    <submittedName>
        <fullName evidence="2">TM1802 family CRISPR-associated protein</fullName>
    </submittedName>
</protein>
<gene>
    <name evidence="2" type="ORF">K9W46_04305</name>
</gene>
<feature type="coiled-coil region" evidence="1">
    <location>
        <begin position="316"/>
        <end position="358"/>
    </location>
</feature>
<evidence type="ECO:0000313" key="2">
    <source>
        <dbReference type="EMBL" id="UJG44407.1"/>
    </source>
</evidence>
<proteinExistence type="predicted"/>
<organism evidence="2">
    <name type="scientific">Candidatus Heimdallarchaeum endolithica</name>
    <dbReference type="NCBI Taxonomy" id="2876572"/>
    <lineage>
        <taxon>Archaea</taxon>
        <taxon>Promethearchaeati</taxon>
        <taxon>Candidatus Heimdallarchaeota</taxon>
        <taxon>Candidatus Heimdallarchaeia (ex Rinke et al. 2021) (nom. nud.)</taxon>
        <taxon>Candidatus Heimdallarchaeales</taxon>
        <taxon>Candidatus Heimdallarchaeaceae</taxon>
        <taxon>Candidatus Heimdallarchaeum</taxon>
    </lineage>
</organism>
<evidence type="ECO:0000256" key="1">
    <source>
        <dbReference type="SAM" id="Coils"/>
    </source>
</evidence>